<organism evidence="2">
    <name type="scientific">uncultured bacterium IN-01</name>
    <dbReference type="NCBI Taxonomy" id="1805579"/>
    <lineage>
        <taxon>Bacteria</taxon>
        <taxon>environmental samples</taxon>
    </lineage>
</organism>
<feature type="chain" id="PRO_5007493471" description="Immunity protein" evidence="1">
    <location>
        <begin position="22"/>
        <end position="146"/>
    </location>
</feature>
<evidence type="ECO:0000313" key="2">
    <source>
        <dbReference type="EMBL" id="AMP42097.1"/>
    </source>
</evidence>
<protein>
    <recommendedName>
        <fullName evidence="3">Immunity protein</fullName>
    </recommendedName>
</protein>
<dbReference type="Pfam" id="PF16695">
    <property type="entry name" value="Tai4"/>
    <property type="match status" value="1"/>
</dbReference>
<evidence type="ECO:0008006" key="3">
    <source>
        <dbReference type="Google" id="ProtNLM"/>
    </source>
</evidence>
<evidence type="ECO:0000256" key="1">
    <source>
        <dbReference type="SAM" id="SignalP"/>
    </source>
</evidence>
<dbReference type="EMBL" id="KU736866">
    <property type="protein sequence ID" value="AMP42097.1"/>
    <property type="molecule type" value="Genomic_DNA"/>
</dbReference>
<feature type="signal peptide" evidence="1">
    <location>
        <begin position="1"/>
        <end position="21"/>
    </location>
</feature>
<keyword evidence="1" id="KW-0732">Signal</keyword>
<dbReference type="InterPro" id="IPR038314">
    <property type="entry name" value="T6SS_sf"/>
</dbReference>
<reference evidence="2" key="2">
    <citation type="submission" date="2016-02" db="EMBL/GenBank/DDBJ databases">
        <authorList>
            <person name="Wen L."/>
            <person name="He K."/>
            <person name="Yang H."/>
        </authorList>
    </citation>
    <scope>NUCLEOTIDE SEQUENCE</scope>
</reference>
<dbReference type="InterPro" id="IPR032032">
    <property type="entry name" value="Tai4"/>
</dbReference>
<sequence length="146" mass="16729">MKYRCLLLFAMLALLNIKVLAQESEHVGPEAGARTYAQNYKDMVLASCLADAYQDNSAGSDIGSSASALRDWTYFDMEESTIPRINLVRKYLSRDYTNPLVESEIKGIKFDFLKCLDLYHSPELQGQVEKYVVDPDHTYRKDFIEK</sequence>
<dbReference type="AlphaFoldDB" id="A0A142BVF9"/>
<accession>A0A142BVF9</accession>
<reference evidence="2" key="1">
    <citation type="journal article" date="2016" name="Appl. Environ. Microbiol.">
        <title>Diversity of the Tetracycline Mobilome within a Chinese Pig Manure Sample.</title>
        <authorList>
            <person name="Leclercq S.O."/>
            <person name="Wang C."/>
            <person name="Zhu Y."/>
            <person name="Wu H."/>
            <person name="Du X."/>
            <person name="Liu Z."/>
            <person name="Feng J."/>
        </authorList>
    </citation>
    <scope>NUCLEOTIDE SEQUENCE</scope>
</reference>
<proteinExistence type="predicted"/>
<dbReference type="Gene3D" id="1.20.120.1620">
    <property type="match status" value="1"/>
</dbReference>
<name>A0A142BVF9_9BACT</name>